<feature type="non-terminal residue" evidence="2">
    <location>
        <position position="110"/>
    </location>
</feature>
<sequence>MHKAQLLGVFLQRRLGIDHEAKVTSDDQARSLLNKFLGAQVLMTGVESMMASSSISESSRMVTDGDGRTTVTKQASGHSTNAAAKDGALTHHATKSFNTGPQTTVKSSNK</sequence>
<organism evidence="2 3">
    <name type="scientific">Halocaridina rubra</name>
    <name type="common">Hawaiian red shrimp</name>
    <dbReference type="NCBI Taxonomy" id="373956"/>
    <lineage>
        <taxon>Eukaryota</taxon>
        <taxon>Metazoa</taxon>
        <taxon>Ecdysozoa</taxon>
        <taxon>Arthropoda</taxon>
        <taxon>Crustacea</taxon>
        <taxon>Multicrustacea</taxon>
        <taxon>Malacostraca</taxon>
        <taxon>Eumalacostraca</taxon>
        <taxon>Eucarida</taxon>
        <taxon>Decapoda</taxon>
        <taxon>Pleocyemata</taxon>
        <taxon>Caridea</taxon>
        <taxon>Atyoidea</taxon>
        <taxon>Atyidae</taxon>
        <taxon>Halocaridina</taxon>
    </lineage>
</organism>
<proteinExistence type="predicted"/>
<dbReference type="Proteomes" id="UP001381693">
    <property type="component" value="Unassembled WGS sequence"/>
</dbReference>
<dbReference type="AlphaFoldDB" id="A0AAN8ZXW1"/>
<feature type="region of interest" description="Disordered" evidence="1">
    <location>
        <begin position="52"/>
        <end position="110"/>
    </location>
</feature>
<reference evidence="2 3" key="1">
    <citation type="submission" date="2023-11" db="EMBL/GenBank/DDBJ databases">
        <title>Halocaridina rubra genome assembly.</title>
        <authorList>
            <person name="Smith C."/>
        </authorList>
    </citation>
    <scope>NUCLEOTIDE SEQUENCE [LARGE SCALE GENOMIC DNA]</scope>
    <source>
        <strain evidence="2">EP-1</strain>
        <tissue evidence="2">Whole</tissue>
    </source>
</reference>
<feature type="compositionally biased region" description="Polar residues" evidence="1">
    <location>
        <begin position="69"/>
        <end position="82"/>
    </location>
</feature>
<name>A0AAN8ZXW1_HALRR</name>
<evidence type="ECO:0000256" key="1">
    <source>
        <dbReference type="SAM" id="MobiDB-lite"/>
    </source>
</evidence>
<keyword evidence="3" id="KW-1185">Reference proteome</keyword>
<evidence type="ECO:0000313" key="3">
    <source>
        <dbReference type="Proteomes" id="UP001381693"/>
    </source>
</evidence>
<gene>
    <name evidence="2" type="ORF">SK128_022568</name>
</gene>
<evidence type="ECO:0000313" key="2">
    <source>
        <dbReference type="EMBL" id="KAK7020280.1"/>
    </source>
</evidence>
<comment type="caution">
    <text evidence="2">The sequence shown here is derived from an EMBL/GenBank/DDBJ whole genome shotgun (WGS) entry which is preliminary data.</text>
</comment>
<protein>
    <submittedName>
        <fullName evidence="2">Uncharacterized protein</fullName>
    </submittedName>
</protein>
<accession>A0AAN8ZXW1</accession>
<dbReference type="EMBL" id="JAXCGZ010022949">
    <property type="protein sequence ID" value="KAK7020280.1"/>
    <property type="molecule type" value="Genomic_DNA"/>
</dbReference>
<feature type="compositionally biased region" description="Polar residues" evidence="1">
    <location>
        <begin position="95"/>
        <end position="110"/>
    </location>
</feature>